<evidence type="ECO:0000313" key="1">
    <source>
        <dbReference type="EMBL" id="KAK8527341.1"/>
    </source>
</evidence>
<evidence type="ECO:0000313" key="2">
    <source>
        <dbReference type="Proteomes" id="UP001472677"/>
    </source>
</evidence>
<keyword evidence="2" id="KW-1185">Reference proteome</keyword>
<protein>
    <submittedName>
        <fullName evidence="1">Uncharacterized protein</fullName>
    </submittedName>
</protein>
<reference evidence="1 2" key="1">
    <citation type="journal article" date="2024" name="G3 (Bethesda)">
        <title>Genome assembly of Hibiscus sabdariffa L. provides insights into metabolisms of medicinal natural products.</title>
        <authorList>
            <person name="Kim T."/>
        </authorList>
    </citation>
    <scope>NUCLEOTIDE SEQUENCE [LARGE SCALE GENOMIC DNA]</scope>
    <source>
        <strain evidence="1">TK-2024</strain>
        <tissue evidence="1">Old leaves</tissue>
    </source>
</reference>
<comment type="caution">
    <text evidence="1">The sequence shown here is derived from an EMBL/GenBank/DDBJ whole genome shotgun (WGS) entry which is preliminary data.</text>
</comment>
<accession>A0ABR2D150</accession>
<dbReference type="EMBL" id="JBBPBM010000038">
    <property type="protein sequence ID" value="KAK8527341.1"/>
    <property type="molecule type" value="Genomic_DNA"/>
</dbReference>
<name>A0ABR2D150_9ROSI</name>
<dbReference type="Proteomes" id="UP001472677">
    <property type="component" value="Unassembled WGS sequence"/>
</dbReference>
<gene>
    <name evidence="1" type="ORF">V6N12_054559</name>
</gene>
<organism evidence="1 2">
    <name type="scientific">Hibiscus sabdariffa</name>
    <name type="common">roselle</name>
    <dbReference type="NCBI Taxonomy" id="183260"/>
    <lineage>
        <taxon>Eukaryota</taxon>
        <taxon>Viridiplantae</taxon>
        <taxon>Streptophyta</taxon>
        <taxon>Embryophyta</taxon>
        <taxon>Tracheophyta</taxon>
        <taxon>Spermatophyta</taxon>
        <taxon>Magnoliopsida</taxon>
        <taxon>eudicotyledons</taxon>
        <taxon>Gunneridae</taxon>
        <taxon>Pentapetalae</taxon>
        <taxon>rosids</taxon>
        <taxon>malvids</taxon>
        <taxon>Malvales</taxon>
        <taxon>Malvaceae</taxon>
        <taxon>Malvoideae</taxon>
        <taxon>Hibiscus</taxon>
    </lineage>
</organism>
<sequence length="105" mass="11923">MEEVAWQVLLFHKNQILLRVKLLKAKTESGFHAAIKAMSSTKDDKDEFKRIHLNEGLLQCAPVQINSLSSLEQSPRGYVESCASKGIEYSCFFSLHLLDVTRELL</sequence>
<proteinExistence type="predicted"/>